<dbReference type="InterPro" id="IPR001715">
    <property type="entry name" value="CH_dom"/>
</dbReference>
<dbReference type="PROSITE" id="PS51450">
    <property type="entry name" value="LRR"/>
    <property type="match status" value="2"/>
</dbReference>
<dbReference type="InterPro" id="IPR036872">
    <property type="entry name" value="CH_dom_sf"/>
</dbReference>
<dbReference type="GO" id="GO:0005737">
    <property type="term" value="C:cytoplasm"/>
    <property type="evidence" value="ECO:0007669"/>
    <property type="project" value="TreeGrafter"/>
</dbReference>
<feature type="compositionally biased region" description="Low complexity" evidence="3">
    <location>
        <begin position="339"/>
        <end position="353"/>
    </location>
</feature>
<dbReference type="Gene3D" id="3.80.10.10">
    <property type="entry name" value="Ribonuclease Inhibitor"/>
    <property type="match status" value="2"/>
</dbReference>
<dbReference type="PANTHER" id="PTHR48051:SF21">
    <property type="entry name" value="CALPONIN-HOMOLOGY (CH) DOMAIN-CONTAINING PROTEIN"/>
    <property type="match status" value="1"/>
</dbReference>
<dbReference type="Pfam" id="PF00560">
    <property type="entry name" value="LRR_1"/>
    <property type="match status" value="1"/>
</dbReference>
<keyword evidence="1" id="KW-0433">Leucine-rich repeat</keyword>
<dbReference type="SMART" id="SM00364">
    <property type="entry name" value="LRR_BAC"/>
    <property type="match status" value="5"/>
</dbReference>
<dbReference type="SUPFAM" id="SSF47576">
    <property type="entry name" value="Calponin-homology domain, CH-domain"/>
    <property type="match status" value="1"/>
</dbReference>
<name>A0A224Z101_9ACAR</name>
<dbReference type="InterPro" id="IPR050216">
    <property type="entry name" value="LRR_domain-containing"/>
</dbReference>
<dbReference type="EMBL" id="GFPF01009435">
    <property type="protein sequence ID" value="MAA20581.1"/>
    <property type="molecule type" value="Transcribed_RNA"/>
</dbReference>
<evidence type="ECO:0000256" key="2">
    <source>
        <dbReference type="ARBA" id="ARBA00022737"/>
    </source>
</evidence>
<evidence type="ECO:0000313" key="5">
    <source>
        <dbReference type="EMBL" id="MAA20581.1"/>
    </source>
</evidence>
<evidence type="ECO:0000256" key="1">
    <source>
        <dbReference type="ARBA" id="ARBA00022614"/>
    </source>
</evidence>
<dbReference type="SMART" id="SM00033">
    <property type="entry name" value="CH"/>
    <property type="match status" value="1"/>
</dbReference>
<dbReference type="SUPFAM" id="SSF52058">
    <property type="entry name" value="L domain-like"/>
    <property type="match status" value="1"/>
</dbReference>
<dbReference type="PANTHER" id="PTHR48051">
    <property type="match status" value="1"/>
</dbReference>
<feature type="domain" description="Calponin-homology (CH)" evidence="4">
    <location>
        <begin position="555"/>
        <end position="669"/>
    </location>
</feature>
<accession>A0A224Z101</accession>
<dbReference type="Pfam" id="PF13855">
    <property type="entry name" value="LRR_8"/>
    <property type="match status" value="1"/>
</dbReference>
<feature type="region of interest" description="Disordered" evidence="3">
    <location>
        <begin position="256"/>
        <end position="313"/>
    </location>
</feature>
<organism evidence="5">
    <name type="scientific">Rhipicephalus zambeziensis</name>
    <dbReference type="NCBI Taxonomy" id="60191"/>
    <lineage>
        <taxon>Eukaryota</taxon>
        <taxon>Metazoa</taxon>
        <taxon>Ecdysozoa</taxon>
        <taxon>Arthropoda</taxon>
        <taxon>Chelicerata</taxon>
        <taxon>Arachnida</taxon>
        <taxon>Acari</taxon>
        <taxon>Parasitiformes</taxon>
        <taxon>Ixodida</taxon>
        <taxon>Ixodoidea</taxon>
        <taxon>Ixodidae</taxon>
        <taxon>Rhipicephalinae</taxon>
        <taxon>Rhipicephalus</taxon>
        <taxon>Rhipicephalus</taxon>
    </lineage>
</organism>
<feature type="compositionally biased region" description="Polar residues" evidence="3">
    <location>
        <begin position="297"/>
        <end position="312"/>
    </location>
</feature>
<dbReference type="InterPro" id="IPR003591">
    <property type="entry name" value="Leu-rich_rpt_typical-subtyp"/>
</dbReference>
<dbReference type="Gene3D" id="1.10.418.10">
    <property type="entry name" value="Calponin-like domain"/>
    <property type="match status" value="1"/>
</dbReference>
<proteinExistence type="predicted"/>
<feature type="region of interest" description="Disordered" evidence="3">
    <location>
        <begin position="339"/>
        <end position="379"/>
    </location>
</feature>
<feature type="region of interest" description="Disordered" evidence="3">
    <location>
        <begin position="502"/>
        <end position="546"/>
    </location>
</feature>
<evidence type="ECO:0000259" key="4">
    <source>
        <dbReference type="PROSITE" id="PS50021"/>
    </source>
</evidence>
<dbReference type="InterPro" id="IPR032675">
    <property type="entry name" value="LRR_dom_sf"/>
</dbReference>
<dbReference type="PROSITE" id="PS50021">
    <property type="entry name" value="CH"/>
    <property type="match status" value="1"/>
</dbReference>
<reference evidence="5" key="1">
    <citation type="journal article" date="2017" name="Parasit. Vectors">
        <title>Sialotranscriptomics of Rhipicephalus zambeziensis reveals intricate expression profiles of secretory proteins and suggests tight temporal transcriptional regulation during blood-feeding.</title>
        <authorList>
            <person name="de Castro M.H."/>
            <person name="de Klerk D."/>
            <person name="Pienaar R."/>
            <person name="Rees D.J.G."/>
            <person name="Mans B.J."/>
        </authorList>
    </citation>
    <scope>NUCLEOTIDE SEQUENCE</scope>
    <source>
        <tissue evidence="5">Salivary glands</tissue>
    </source>
</reference>
<dbReference type="AlphaFoldDB" id="A0A224Z101"/>
<keyword evidence="2" id="KW-0677">Repeat</keyword>
<dbReference type="InterPro" id="IPR001611">
    <property type="entry name" value="Leu-rich_rpt"/>
</dbReference>
<dbReference type="SMART" id="SM00369">
    <property type="entry name" value="LRR_TYP"/>
    <property type="match status" value="5"/>
</dbReference>
<protein>
    <submittedName>
        <fullName evidence="5">Leucine-rich repeat and calponin homology domain-containing protein 1</fullName>
    </submittedName>
</protein>
<sequence length="732" mass="80607">MAAPTALALQAASSNAQLTRTLERLLEEAQHTGDLKLNGRKLKELPSYAAKYDLRDIVHADLSKNRLSELPAELCGLVLLEHLDCHSNVLRVVPACVSALQALSYLDLSRNQLSVLPVALCHLPLAVLLVSNNRLAKLPEEMGKMRSLMDLDMSCNELSQLPPGIGELQALRSLRVRRNHLSELPAELCRLRLWHLDVSENQLARLPPLLRLMSSLRHLLVDGNPLVSPPAFLCRRGQVHVFKYLELEAVKEDRRRGHLMDADGSLPRRGGSRTPVDQRPSSNGHVTEPVGGKRPTTIDSGYCSTSDPTDSRWSFEVPEDPLLLPREQQHECLSDLTLSSAAGGTTTPSTLSPCSETGPEPSPRAFFDDSSDTDVSEHGESAASVLLELQSNGPALLEVLANHAIEMHNGDHGSACEPALSPARSRFCKEAPAPPRRVHQQTYREFKEALRLQRMGLAPATNHAAPPAHQQQQQLNRIGPEEEFRARHEAIVHQQRLEAAWAQQRLQRPPSPLSLPSSPLLATSDSGMRTPPRPRSRAGTPQGGDFTIRRGLERAREEHELIEQLRWVIESRLKVQLPAEMGPSLVDGVVLCHLANQVQPRSVASIHVPSAAMPKLTLAKCRRNVENFLNACRQLGVPEGDLFAWEDLVLRVDMGRVAISVAALVPGHWQPLGTTGADRSLACLLLATLAGTCLLLLRGWPQDSDQWSFFDLWLLAGLCCSLYLHACLSRVP</sequence>
<dbReference type="Pfam" id="PF00307">
    <property type="entry name" value="CH"/>
    <property type="match status" value="1"/>
</dbReference>
<evidence type="ECO:0000256" key="3">
    <source>
        <dbReference type="SAM" id="MobiDB-lite"/>
    </source>
</evidence>